<evidence type="ECO:0000313" key="12">
    <source>
        <dbReference type="EMBL" id="GAA4492932.1"/>
    </source>
</evidence>
<dbReference type="InterPro" id="IPR011545">
    <property type="entry name" value="DEAD/DEAH_box_helicase_dom"/>
</dbReference>
<dbReference type="PROSITE" id="PS51643">
    <property type="entry name" value="HD_CAS3"/>
    <property type="match status" value="1"/>
</dbReference>
<feature type="domain" description="Helicase ATP-binding" evidence="10">
    <location>
        <begin position="223"/>
        <end position="414"/>
    </location>
</feature>
<keyword evidence="3" id="KW-0540">Nuclease</keyword>
<dbReference type="SMART" id="SM00487">
    <property type="entry name" value="DEXDc"/>
    <property type="match status" value="1"/>
</dbReference>
<dbReference type="Pfam" id="PF22590">
    <property type="entry name" value="Cas3-like_C_2"/>
    <property type="match status" value="1"/>
</dbReference>
<dbReference type="InterPro" id="IPR006474">
    <property type="entry name" value="Helicase_Cas3_CRISPR-ass_core"/>
</dbReference>
<keyword evidence="4" id="KW-0479">Metal-binding</keyword>
<keyword evidence="9" id="KW-0051">Antiviral defense</keyword>
<keyword evidence="13" id="KW-1185">Reference proteome</keyword>
<dbReference type="NCBIfam" id="TIGR01596">
    <property type="entry name" value="cas3_HD"/>
    <property type="match status" value="1"/>
</dbReference>
<evidence type="ECO:0000256" key="1">
    <source>
        <dbReference type="ARBA" id="ARBA00006847"/>
    </source>
</evidence>
<feature type="domain" description="HD Cas3-type" evidence="11">
    <location>
        <begin position="5"/>
        <end position="186"/>
    </location>
</feature>
<comment type="similarity">
    <text evidence="1">In the N-terminal section; belongs to the CRISPR-associated nuclease Cas3-HD family.</text>
</comment>
<evidence type="ECO:0000313" key="13">
    <source>
        <dbReference type="Proteomes" id="UP001501243"/>
    </source>
</evidence>
<reference evidence="13" key="1">
    <citation type="journal article" date="2019" name="Int. J. Syst. Evol. Microbiol.">
        <title>The Global Catalogue of Microorganisms (GCM) 10K type strain sequencing project: providing services to taxonomists for standard genome sequencing and annotation.</title>
        <authorList>
            <consortium name="The Broad Institute Genomics Platform"/>
            <consortium name="The Broad Institute Genome Sequencing Center for Infectious Disease"/>
            <person name="Wu L."/>
            <person name="Ma J."/>
        </authorList>
    </citation>
    <scope>NUCLEOTIDE SEQUENCE [LARGE SCALE GENOMIC DNA]</scope>
    <source>
        <strain evidence="13">JCM 17841</strain>
    </source>
</reference>
<protein>
    <recommendedName>
        <fullName evidence="14">CRISPR-associated helicase Cas3</fullName>
    </recommendedName>
</protein>
<dbReference type="NCBIfam" id="TIGR01587">
    <property type="entry name" value="cas3_core"/>
    <property type="match status" value="1"/>
</dbReference>
<keyword evidence="8" id="KW-0067">ATP-binding</keyword>
<evidence type="ECO:0000256" key="5">
    <source>
        <dbReference type="ARBA" id="ARBA00022741"/>
    </source>
</evidence>
<dbReference type="Pfam" id="PF00270">
    <property type="entry name" value="DEAD"/>
    <property type="match status" value="1"/>
</dbReference>
<organism evidence="12 13">
    <name type="scientific">Hymenobacter ginsengisoli</name>
    <dbReference type="NCBI Taxonomy" id="1051626"/>
    <lineage>
        <taxon>Bacteria</taxon>
        <taxon>Pseudomonadati</taxon>
        <taxon>Bacteroidota</taxon>
        <taxon>Cytophagia</taxon>
        <taxon>Cytophagales</taxon>
        <taxon>Hymenobacteraceae</taxon>
        <taxon>Hymenobacter</taxon>
    </lineage>
</organism>
<name>A0ABP8PXB3_9BACT</name>
<accession>A0ABP8PXB3</accession>
<dbReference type="EMBL" id="BAABGQ010000001">
    <property type="protein sequence ID" value="GAA4492932.1"/>
    <property type="molecule type" value="Genomic_DNA"/>
</dbReference>
<evidence type="ECO:0000256" key="6">
    <source>
        <dbReference type="ARBA" id="ARBA00022801"/>
    </source>
</evidence>
<evidence type="ECO:0000256" key="4">
    <source>
        <dbReference type="ARBA" id="ARBA00022723"/>
    </source>
</evidence>
<dbReference type="Gene3D" id="1.10.3210.30">
    <property type="match status" value="1"/>
</dbReference>
<proteinExistence type="inferred from homology"/>
<dbReference type="CDD" id="cd09641">
    <property type="entry name" value="Cas3''_I"/>
    <property type="match status" value="1"/>
</dbReference>
<dbReference type="Gene3D" id="3.40.50.300">
    <property type="entry name" value="P-loop containing nucleotide triphosphate hydrolases"/>
    <property type="match status" value="1"/>
</dbReference>
<dbReference type="RefSeq" id="WP_236018776.1">
    <property type="nucleotide sequence ID" value="NZ_BAABGQ010000001.1"/>
</dbReference>
<dbReference type="PROSITE" id="PS51192">
    <property type="entry name" value="HELICASE_ATP_BIND_1"/>
    <property type="match status" value="1"/>
</dbReference>
<dbReference type="Pfam" id="PF18019">
    <property type="entry name" value="Cas3_HD"/>
    <property type="match status" value="1"/>
</dbReference>
<keyword evidence="5" id="KW-0547">Nucleotide-binding</keyword>
<evidence type="ECO:0000256" key="8">
    <source>
        <dbReference type="ARBA" id="ARBA00022840"/>
    </source>
</evidence>
<evidence type="ECO:0000256" key="9">
    <source>
        <dbReference type="ARBA" id="ARBA00023118"/>
    </source>
</evidence>
<dbReference type="InterPro" id="IPR006483">
    <property type="entry name" value="CRISPR-assoc_Cas3_HD"/>
</dbReference>
<evidence type="ECO:0000259" key="11">
    <source>
        <dbReference type="PROSITE" id="PS51643"/>
    </source>
</evidence>
<dbReference type="InterPro" id="IPR038257">
    <property type="entry name" value="CRISPR-assoc_Cas3_HD_sf"/>
</dbReference>
<evidence type="ECO:0000256" key="7">
    <source>
        <dbReference type="ARBA" id="ARBA00022806"/>
    </source>
</evidence>
<comment type="caution">
    <text evidence="12">The sequence shown here is derived from an EMBL/GenBank/DDBJ whole genome shotgun (WGS) entry which is preliminary data.</text>
</comment>
<gene>
    <name evidence="12" type="ORF">GCM10023172_00830</name>
</gene>
<evidence type="ECO:0000256" key="3">
    <source>
        <dbReference type="ARBA" id="ARBA00022722"/>
    </source>
</evidence>
<dbReference type="InterPro" id="IPR027417">
    <property type="entry name" value="P-loop_NTPase"/>
</dbReference>
<dbReference type="InterPro" id="IPR014001">
    <property type="entry name" value="Helicase_ATP-bd"/>
</dbReference>
<evidence type="ECO:0008006" key="14">
    <source>
        <dbReference type="Google" id="ProtNLM"/>
    </source>
</evidence>
<dbReference type="Proteomes" id="UP001501243">
    <property type="component" value="Unassembled WGS sequence"/>
</dbReference>
<dbReference type="SUPFAM" id="SSF52540">
    <property type="entry name" value="P-loop containing nucleoside triphosphate hydrolases"/>
    <property type="match status" value="1"/>
</dbReference>
<sequence length="770" mass="87237">MELLAKPDGTTLADHTQHVRDETAHVLAARPFLIYKYAVRTGHNLLALADACARWHDSGKAHPAWQQACRQDFEQAQRTGKVQGLHLQKSGVRHEFASLVKMRKAARNEWPPKLTYVAVAAHHGKLGFRYQKRWADDPAFKPFWYERFLPLSAELRPDRPADFDQAIARRYEYGGLRAVLRLADHRASAREAHRSMATPAVPQLSAFHYKFPWVSQTGVQTLIPHFWDEPFALLRAPTGAGKTDAALLWARRQITTGRADRLVWAMPTRFTANALYISTTENLSSTGLYHSSAWFVAQQREQEQRGQGLPAAAWKQELDYARLLETPTTVTTIDQLCLALTATREDHHATFWNLAHACVVIDEADFYDDFTQRNMVVLLRVLRLLGVPVLLMSATLPASALELYALSGLRATKIWEDQTDYDRTRFGLHRAGPAEYPTDITVLLERGLNGEPLIIYANTVGRAQAYWDWFQRPDMKHPVVLYHSRFTEPDKKEVEGRLLAMLGPKAWKNGNPTGIAILTQIGELSVNISTDLMVADLCPTDRLAQRAGRLSRFRDRFDKKQNVVGELHLVTPQKTDKKGITDFYPAPYGHYRQGQGWLSSAVLDQADIQLAAGEYSARRLVDLVNELYPKVAEETTEIWANRRALETAAVANWLLLPKAETEQDDEETHTWKSRDIGPQKVVYASTNFSALLGEGDPVGFANSFAFREWALPHAITIPVYDFRRALEAGKLVEVVIHISQEREVIWIVKAEYYDGFQGLRFDKAPSPEDE</sequence>
<keyword evidence="7" id="KW-0347">Helicase</keyword>
<comment type="similarity">
    <text evidence="2">In the central section; belongs to the CRISPR-associated helicase Cas3 family.</text>
</comment>
<keyword evidence="6" id="KW-0378">Hydrolase</keyword>
<dbReference type="InterPro" id="IPR054712">
    <property type="entry name" value="Cas3-like_dom"/>
</dbReference>
<evidence type="ECO:0000256" key="2">
    <source>
        <dbReference type="ARBA" id="ARBA00009046"/>
    </source>
</evidence>
<evidence type="ECO:0000259" key="10">
    <source>
        <dbReference type="PROSITE" id="PS51192"/>
    </source>
</evidence>